<evidence type="ECO:0000313" key="2">
    <source>
        <dbReference type="EMBL" id="MDK4327105.1"/>
    </source>
</evidence>
<name>A0AAP4BVA6_9CORY</name>
<evidence type="ECO:0000313" key="1">
    <source>
        <dbReference type="EMBL" id="MDK4301716.1"/>
    </source>
</evidence>
<dbReference type="Proteomes" id="UP001243856">
    <property type="component" value="Unassembled WGS sequence"/>
</dbReference>
<dbReference type="Proteomes" id="UP001226160">
    <property type="component" value="Unassembled WGS sequence"/>
</dbReference>
<sequence length="55" mass="6044">MPVPKPRDPNAPAMTPAELADELAEVFAHPATDLEGEAEQLERAHQVLQRGLQEQ</sequence>
<dbReference type="EMBL" id="JASNVK010000029">
    <property type="protein sequence ID" value="MDK4301716.1"/>
    <property type="molecule type" value="Genomic_DNA"/>
</dbReference>
<reference evidence="2 4" key="1">
    <citation type="submission" date="2023-05" db="EMBL/GenBank/DDBJ databases">
        <title>Metabolic capabilities are highly conserved among human nasal-associated Corynebacterium species in pangenomic analyses.</title>
        <authorList>
            <person name="Tran T.H."/>
            <person name="Roberts A.Q."/>
            <person name="Escapa I.F."/>
            <person name="Gao W."/>
            <person name="Conlan S."/>
            <person name="Kong H."/>
            <person name="Segre J.A."/>
            <person name="Kelly M.S."/>
            <person name="Lemon K.P."/>
        </authorList>
    </citation>
    <scope>NUCLEOTIDE SEQUENCE</scope>
    <source>
        <strain evidence="2">KPL2654</strain>
        <strain evidence="1 4">KPL2811</strain>
    </source>
</reference>
<proteinExistence type="predicted"/>
<dbReference type="EMBL" id="JASNVP010000017">
    <property type="protein sequence ID" value="MDK4327105.1"/>
    <property type="molecule type" value="Genomic_DNA"/>
</dbReference>
<evidence type="ECO:0000313" key="4">
    <source>
        <dbReference type="Proteomes" id="UP001243856"/>
    </source>
</evidence>
<evidence type="ECO:0000313" key="3">
    <source>
        <dbReference type="Proteomes" id="UP001226160"/>
    </source>
</evidence>
<dbReference type="RefSeq" id="WP_018119487.1">
    <property type="nucleotide sequence ID" value="NZ_CABIYR010000012.1"/>
</dbReference>
<dbReference type="GeneID" id="64189379"/>
<dbReference type="AlphaFoldDB" id="A0AAP4BVA6"/>
<gene>
    <name evidence="1" type="ORF">QPX45_10845</name>
    <name evidence="2" type="ORF">QPX54_11405</name>
</gene>
<comment type="caution">
    <text evidence="2">The sequence shown here is derived from an EMBL/GenBank/DDBJ whole genome shotgun (WGS) entry which is preliminary data.</text>
</comment>
<organism evidence="2 3">
    <name type="scientific">Corynebacterium propinquum</name>
    <dbReference type="NCBI Taxonomy" id="43769"/>
    <lineage>
        <taxon>Bacteria</taxon>
        <taxon>Bacillati</taxon>
        <taxon>Actinomycetota</taxon>
        <taxon>Actinomycetes</taxon>
        <taxon>Mycobacteriales</taxon>
        <taxon>Corynebacteriaceae</taxon>
        <taxon>Corynebacterium</taxon>
    </lineage>
</organism>
<protein>
    <submittedName>
        <fullName evidence="2">Uncharacterized protein</fullName>
    </submittedName>
</protein>
<accession>A0AAP4BVA6</accession>
<keyword evidence="4" id="KW-1185">Reference proteome</keyword>